<dbReference type="Proteomes" id="UP000789396">
    <property type="component" value="Unassembled WGS sequence"/>
</dbReference>
<name>A0A9N9P4L1_9GLOM</name>
<protein>
    <submittedName>
        <fullName evidence="1">18150_t:CDS:1</fullName>
    </submittedName>
</protein>
<dbReference type="EMBL" id="CAJVPZ010055252">
    <property type="protein sequence ID" value="CAG8784249.1"/>
    <property type="molecule type" value="Genomic_DNA"/>
</dbReference>
<reference evidence="1" key="1">
    <citation type="submission" date="2021-06" db="EMBL/GenBank/DDBJ databases">
        <authorList>
            <person name="Kallberg Y."/>
            <person name="Tangrot J."/>
            <person name="Rosling A."/>
        </authorList>
    </citation>
    <scope>NUCLEOTIDE SEQUENCE</scope>
    <source>
        <strain evidence="1">IN212</strain>
    </source>
</reference>
<dbReference type="AlphaFoldDB" id="A0A9N9P4L1"/>
<gene>
    <name evidence="1" type="ORF">RFULGI_LOCUS16092</name>
</gene>
<accession>A0A9N9P4L1</accession>
<feature type="non-terminal residue" evidence="1">
    <location>
        <position position="96"/>
    </location>
</feature>
<comment type="caution">
    <text evidence="1">The sequence shown here is derived from an EMBL/GenBank/DDBJ whole genome shotgun (WGS) entry which is preliminary data.</text>
</comment>
<proteinExistence type="predicted"/>
<evidence type="ECO:0000313" key="1">
    <source>
        <dbReference type="EMBL" id="CAG8784249.1"/>
    </source>
</evidence>
<evidence type="ECO:0000313" key="2">
    <source>
        <dbReference type="Proteomes" id="UP000789396"/>
    </source>
</evidence>
<organism evidence="1 2">
    <name type="scientific">Racocetra fulgida</name>
    <dbReference type="NCBI Taxonomy" id="60492"/>
    <lineage>
        <taxon>Eukaryota</taxon>
        <taxon>Fungi</taxon>
        <taxon>Fungi incertae sedis</taxon>
        <taxon>Mucoromycota</taxon>
        <taxon>Glomeromycotina</taxon>
        <taxon>Glomeromycetes</taxon>
        <taxon>Diversisporales</taxon>
        <taxon>Gigasporaceae</taxon>
        <taxon>Racocetra</taxon>
    </lineage>
</organism>
<sequence length="96" mass="11293">MVFGQDNIETEINIANQTVISVIYGNNFRSFEHRIYINFEHIEKIHGSYVFTNKVENEKMQFLDILKSKTGSAIQINHNDILNSYRKQLQDITNQE</sequence>
<keyword evidence="2" id="KW-1185">Reference proteome</keyword>